<evidence type="ECO:0000313" key="2">
    <source>
        <dbReference type="EMBL" id="AIQ57080.1"/>
    </source>
</evidence>
<gene>
    <name evidence="2" type="ORF">PBOR_09155</name>
</gene>
<dbReference type="OrthoDB" id="9812495at2"/>
<dbReference type="Pfam" id="PF18931">
    <property type="entry name" value="DUF5680"/>
    <property type="match status" value="1"/>
</dbReference>
<organism evidence="2 3">
    <name type="scientific">Paenibacillus borealis</name>
    <dbReference type="NCBI Taxonomy" id="160799"/>
    <lineage>
        <taxon>Bacteria</taxon>
        <taxon>Bacillati</taxon>
        <taxon>Bacillota</taxon>
        <taxon>Bacilli</taxon>
        <taxon>Bacillales</taxon>
        <taxon>Paenibacillaceae</taxon>
        <taxon>Paenibacillus</taxon>
    </lineage>
</organism>
<feature type="domain" description="DUF5680" evidence="1">
    <location>
        <begin position="43"/>
        <end position="143"/>
    </location>
</feature>
<name>A0A089LAF3_PAEBO</name>
<sequence length="145" mass="16482">MDKIKFLMEAKKATYAGKGPELLPSRPASHDLEFVRGNLRYIDTYLGTEKFAGEEALWEDDQPLWAMNYTGRVTAEGFSGDFLKAALFLVPEDKPFRGPEYYKDGHLIYKCSVDGEFSWFSGLEEIWSGDTKVYECMFHGGLIKG</sequence>
<accession>A0A089LAF3</accession>
<evidence type="ECO:0000259" key="1">
    <source>
        <dbReference type="Pfam" id="PF18931"/>
    </source>
</evidence>
<dbReference type="InterPro" id="IPR043735">
    <property type="entry name" value="DUF5680"/>
</dbReference>
<dbReference type="EMBL" id="CP009285">
    <property type="protein sequence ID" value="AIQ57080.1"/>
    <property type="molecule type" value="Genomic_DNA"/>
</dbReference>
<dbReference type="AlphaFoldDB" id="A0A089LAF3"/>
<evidence type="ECO:0000313" key="3">
    <source>
        <dbReference type="Proteomes" id="UP000029518"/>
    </source>
</evidence>
<proteinExistence type="predicted"/>
<reference evidence="2" key="1">
    <citation type="submission" date="2014-08" db="EMBL/GenBank/DDBJ databases">
        <title>Comparative genomics of the Paenibacillus odorifer group.</title>
        <authorList>
            <person name="den Bakker H.C."/>
            <person name="Tsai Y.-C.Y.-C."/>
            <person name="Martin N."/>
            <person name="Korlach J."/>
            <person name="Wiedmann M."/>
        </authorList>
    </citation>
    <scope>NUCLEOTIDE SEQUENCE [LARGE SCALE GENOMIC DNA]</scope>
    <source>
        <strain evidence="2">DSM 13188</strain>
    </source>
</reference>
<dbReference type="HOGENOM" id="CLU_106617_0_0_9"/>
<dbReference type="Proteomes" id="UP000029518">
    <property type="component" value="Chromosome"/>
</dbReference>
<keyword evidence="3" id="KW-1185">Reference proteome</keyword>
<dbReference type="KEGG" id="pbd:PBOR_09155"/>
<protein>
    <submittedName>
        <fullName evidence="2">XRE family transcriptional regulator</fullName>
    </submittedName>
</protein>